<keyword evidence="3" id="KW-0012">Acyltransferase</keyword>
<feature type="transmembrane region" description="Helical" evidence="1">
    <location>
        <begin position="86"/>
        <end position="105"/>
    </location>
</feature>
<dbReference type="EC" id="2.3.-.-" evidence="3"/>
<feature type="transmembrane region" description="Helical" evidence="1">
    <location>
        <begin position="322"/>
        <end position="340"/>
    </location>
</feature>
<protein>
    <submittedName>
        <fullName evidence="3">Acyltransferase family protein</fullName>
        <ecNumber evidence="3">2.3.-.-</ecNumber>
    </submittedName>
</protein>
<evidence type="ECO:0000259" key="2">
    <source>
        <dbReference type="Pfam" id="PF01757"/>
    </source>
</evidence>
<dbReference type="Pfam" id="PF01757">
    <property type="entry name" value="Acyl_transf_3"/>
    <property type="match status" value="1"/>
</dbReference>
<gene>
    <name evidence="3" type="ORF">ACFSSB_06805</name>
</gene>
<keyword evidence="1" id="KW-0812">Transmembrane</keyword>
<feature type="transmembrane region" description="Helical" evidence="1">
    <location>
        <begin position="236"/>
        <end position="256"/>
    </location>
</feature>
<dbReference type="RefSeq" id="WP_379902369.1">
    <property type="nucleotide sequence ID" value="NZ_JBHULM010000009.1"/>
</dbReference>
<dbReference type="Proteomes" id="UP001597467">
    <property type="component" value="Unassembled WGS sequence"/>
</dbReference>
<keyword evidence="1" id="KW-0472">Membrane</keyword>
<feature type="transmembrane region" description="Helical" evidence="1">
    <location>
        <begin position="290"/>
        <end position="310"/>
    </location>
</feature>
<reference evidence="4" key="1">
    <citation type="journal article" date="2019" name="Int. J. Syst. Evol. Microbiol.">
        <title>The Global Catalogue of Microorganisms (GCM) 10K type strain sequencing project: providing services to taxonomists for standard genome sequencing and annotation.</title>
        <authorList>
            <consortium name="The Broad Institute Genomics Platform"/>
            <consortium name="The Broad Institute Genome Sequencing Center for Infectious Disease"/>
            <person name="Wu L."/>
            <person name="Ma J."/>
        </authorList>
    </citation>
    <scope>NUCLEOTIDE SEQUENCE [LARGE SCALE GENOMIC DNA]</scope>
    <source>
        <strain evidence="4">KCTC 42808</strain>
    </source>
</reference>
<evidence type="ECO:0000313" key="4">
    <source>
        <dbReference type="Proteomes" id="UP001597467"/>
    </source>
</evidence>
<evidence type="ECO:0000313" key="3">
    <source>
        <dbReference type="EMBL" id="MFD2542027.1"/>
    </source>
</evidence>
<keyword evidence="3" id="KW-0808">Transferase</keyword>
<dbReference type="InterPro" id="IPR002656">
    <property type="entry name" value="Acyl_transf_3_dom"/>
</dbReference>
<dbReference type="EMBL" id="JBHULM010000009">
    <property type="protein sequence ID" value="MFD2542027.1"/>
    <property type="molecule type" value="Genomic_DNA"/>
</dbReference>
<feature type="transmembrane region" description="Helical" evidence="1">
    <location>
        <begin position="111"/>
        <end position="130"/>
    </location>
</feature>
<feature type="domain" description="Acyltransferase 3" evidence="2">
    <location>
        <begin position="5"/>
        <end position="335"/>
    </location>
</feature>
<comment type="caution">
    <text evidence="3">The sequence shown here is derived from an EMBL/GenBank/DDBJ whole genome shotgun (WGS) entry which is preliminary data.</text>
</comment>
<feature type="transmembrane region" description="Helical" evidence="1">
    <location>
        <begin position="12"/>
        <end position="30"/>
    </location>
</feature>
<keyword evidence="4" id="KW-1185">Reference proteome</keyword>
<dbReference type="GO" id="GO:0016746">
    <property type="term" value="F:acyltransferase activity"/>
    <property type="evidence" value="ECO:0007669"/>
    <property type="project" value="UniProtKB-KW"/>
</dbReference>
<feature type="transmembrane region" description="Helical" evidence="1">
    <location>
        <begin position="200"/>
        <end position="221"/>
    </location>
</feature>
<name>A0ABW5JZV3_9FLAO</name>
<feature type="transmembrane region" description="Helical" evidence="1">
    <location>
        <begin position="42"/>
        <end position="65"/>
    </location>
</feature>
<sequence length="354" mass="41400">MKYIKGFDGLRAVSIIFVLLTHLGLSRFFADGTFLKTNYNLISGSTGVMIFFTISGFLITLLLLNEKNTFQKIHIKHFFIRRFLRLLPPLLLFYSIVFGLMLFGYLPENYIALGISFFYLYNFVPLKYYVSELGHTWSLAMEEQFYLIWPFLLRFIKKIKSVVYIIIALSALCILVKVFYRDPIILSGKTYFLFDYFFPNRWFIPACLPIMLGALSAILLFKKKVFIKNIFFNKKWPLAFALVLFCMQLCIAYKPFILIETAQPIAVCVFLLWIYFNQQSKIVSVLEYKPIAFIGKISYGLYVYQGLFLRTGPGGSLEIQKFPLNIILVFVVAIISYYFVEKPILQLKRRFKPH</sequence>
<proteinExistence type="predicted"/>
<accession>A0ABW5JZV3</accession>
<evidence type="ECO:0000256" key="1">
    <source>
        <dbReference type="SAM" id="Phobius"/>
    </source>
</evidence>
<organism evidence="3 4">
    <name type="scientific">Lacinutrix gracilariae</name>
    <dbReference type="NCBI Taxonomy" id="1747198"/>
    <lineage>
        <taxon>Bacteria</taxon>
        <taxon>Pseudomonadati</taxon>
        <taxon>Bacteroidota</taxon>
        <taxon>Flavobacteriia</taxon>
        <taxon>Flavobacteriales</taxon>
        <taxon>Flavobacteriaceae</taxon>
        <taxon>Lacinutrix</taxon>
    </lineage>
</organism>
<feature type="transmembrane region" description="Helical" evidence="1">
    <location>
        <begin position="162"/>
        <end position="180"/>
    </location>
</feature>
<feature type="transmembrane region" description="Helical" evidence="1">
    <location>
        <begin position="262"/>
        <end position="278"/>
    </location>
</feature>
<keyword evidence="1" id="KW-1133">Transmembrane helix</keyword>
<dbReference type="InterPro" id="IPR050879">
    <property type="entry name" value="Acyltransferase_3"/>
</dbReference>
<dbReference type="PANTHER" id="PTHR23028:SF53">
    <property type="entry name" value="ACYL_TRANSF_3 DOMAIN-CONTAINING PROTEIN"/>
    <property type="match status" value="1"/>
</dbReference>
<dbReference type="PANTHER" id="PTHR23028">
    <property type="entry name" value="ACETYLTRANSFERASE"/>
    <property type="match status" value="1"/>
</dbReference>